<evidence type="ECO:0000256" key="5">
    <source>
        <dbReference type="ARBA" id="ARBA00022692"/>
    </source>
</evidence>
<dbReference type="CDD" id="cd14789">
    <property type="entry name" value="Tiki"/>
    <property type="match status" value="1"/>
</dbReference>
<feature type="region of interest" description="Disordered" evidence="15">
    <location>
        <begin position="666"/>
        <end position="685"/>
    </location>
</feature>
<evidence type="ECO:0000256" key="10">
    <source>
        <dbReference type="ARBA" id="ARBA00023049"/>
    </source>
</evidence>
<comment type="cofactor">
    <cofactor evidence="1">
        <name>Co(2+)</name>
        <dbReference type="ChEBI" id="CHEBI:48828"/>
    </cofactor>
</comment>
<dbReference type="GO" id="GO:0005886">
    <property type="term" value="C:plasma membrane"/>
    <property type="evidence" value="ECO:0007669"/>
    <property type="project" value="UniProtKB-SubCell"/>
</dbReference>
<keyword evidence="8 13" id="KW-0378">Hydrolase</keyword>
<evidence type="ECO:0000256" key="11">
    <source>
        <dbReference type="ARBA" id="ARBA00023136"/>
    </source>
</evidence>
<feature type="coiled-coil region" evidence="14">
    <location>
        <begin position="90"/>
        <end position="166"/>
    </location>
</feature>
<dbReference type="Proteomes" id="UP000285301">
    <property type="component" value="Unassembled WGS sequence"/>
</dbReference>
<feature type="compositionally biased region" description="Basic and acidic residues" evidence="15">
    <location>
        <begin position="718"/>
        <end position="733"/>
    </location>
</feature>
<evidence type="ECO:0000256" key="9">
    <source>
        <dbReference type="ARBA" id="ARBA00022989"/>
    </source>
</evidence>
<evidence type="ECO:0000256" key="1">
    <source>
        <dbReference type="ARBA" id="ARBA00001941"/>
    </source>
</evidence>
<protein>
    <recommendedName>
        <fullName evidence="13">Metalloprotease TIKI homolog</fullName>
        <ecNumber evidence="13">3.4.-.-</ecNumber>
    </recommendedName>
</protein>
<name>A0A3S3PR03_9ACAR</name>
<comment type="subcellular location">
    <subcellularLocation>
        <location evidence="13">Cell membrane</location>
        <topology evidence="13">Single-pass type I membrane protein</topology>
    </subcellularLocation>
    <subcellularLocation>
        <location evidence="2">Membrane</location>
        <topology evidence="2">Single-pass type I membrane protein</topology>
    </subcellularLocation>
</comment>
<comment type="function">
    <text evidence="13">Metalloprotease that acts as a negative regulator of the Wnt signaling pathway.</text>
</comment>
<keyword evidence="11" id="KW-0472">Membrane</keyword>
<evidence type="ECO:0000313" key="17">
    <source>
        <dbReference type="EMBL" id="RWS14760.1"/>
    </source>
</evidence>
<keyword evidence="6 13" id="KW-0479">Metal-binding</keyword>
<dbReference type="Pfam" id="PF01963">
    <property type="entry name" value="TraB_PrgY_gumN"/>
    <property type="match status" value="1"/>
</dbReference>
<evidence type="ECO:0000313" key="18">
    <source>
        <dbReference type="Proteomes" id="UP000285301"/>
    </source>
</evidence>
<keyword evidence="12" id="KW-0325">Glycoprotein</keyword>
<dbReference type="GO" id="GO:0030178">
    <property type="term" value="P:negative regulation of Wnt signaling pathway"/>
    <property type="evidence" value="ECO:0007669"/>
    <property type="project" value="UniProtKB-UniRule"/>
</dbReference>
<proteinExistence type="inferred from homology"/>
<evidence type="ECO:0000256" key="7">
    <source>
        <dbReference type="ARBA" id="ARBA00022729"/>
    </source>
</evidence>
<evidence type="ECO:0000256" key="8">
    <source>
        <dbReference type="ARBA" id="ARBA00022801"/>
    </source>
</evidence>
<feature type="coiled-coil region" evidence="14">
    <location>
        <begin position="5"/>
        <end position="32"/>
    </location>
</feature>
<comment type="caution">
    <text evidence="17">The sequence shown here is derived from an EMBL/GenBank/DDBJ whole genome shotgun (WGS) entry which is preliminary data.</text>
</comment>
<dbReference type="InterPro" id="IPR002816">
    <property type="entry name" value="TraB/PrgY/GumN_fam"/>
</dbReference>
<keyword evidence="18" id="KW-1185">Reference proteome</keyword>
<feature type="compositionally biased region" description="Low complexity" evidence="15">
    <location>
        <begin position="666"/>
        <end position="677"/>
    </location>
</feature>
<evidence type="ECO:0000256" key="13">
    <source>
        <dbReference type="RuleBase" id="RU369069"/>
    </source>
</evidence>
<keyword evidence="5" id="KW-0812">Transmembrane</keyword>
<reference evidence="17" key="2">
    <citation type="submission" date="2018-11" db="EMBL/GenBank/DDBJ databases">
        <title>Trombidioid mite genomics.</title>
        <authorList>
            <person name="Dong X."/>
        </authorList>
    </citation>
    <scope>NUCLEOTIDE SEQUENCE</scope>
    <source>
        <strain evidence="17">UoL-WK</strain>
    </source>
</reference>
<evidence type="ECO:0000256" key="12">
    <source>
        <dbReference type="ARBA" id="ARBA00023180"/>
    </source>
</evidence>
<evidence type="ECO:0000313" key="16">
    <source>
        <dbReference type="EMBL" id="RWS14582.1"/>
    </source>
</evidence>
<accession>A0A3S3PR03</accession>
<dbReference type="GO" id="GO:0046872">
    <property type="term" value="F:metal ion binding"/>
    <property type="evidence" value="ECO:0007669"/>
    <property type="project" value="UniProtKB-UniRule"/>
</dbReference>
<evidence type="ECO:0000256" key="3">
    <source>
        <dbReference type="ARBA" id="ARBA00008261"/>
    </source>
</evidence>
<dbReference type="GO" id="GO:0006508">
    <property type="term" value="P:proteolysis"/>
    <property type="evidence" value="ECO:0007669"/>
    <property type="project" value="UniProtKB-KW"/>
</dbReference>
<gene>
    <name evidence="16" type="ORF">B4U79_03181</name>
    <name evidence="17" type="ORF">B4U79_04906</name>
</gene>
<dbReference type="GO" id="GO:0016055">
    <property type="term" value="P:Wnt signaling pathway"/>
    <property type="evidence" value="ECO:0007669"/>
    <property type="project" value="UniProtKB-KW"/>
</dbReference>
<comment type="similarity">
    <text evidence="3 13">Belongs to the TIKI family.</text>
</comment>
<evidence type="ECO:0000256" key="15">
    <source>
        <dbReference type="SAM" id="MobiDB-lite"/>
    </source>
</evidence>
<evidence type="ECO:0000256" key="14">
    <source>
        <dbReference type="SAM" id="Coils"/>
    </source>
</evidence>
<dbReference type="OrthoDB" id="10040378at2759"/>
<keyword evidence="7 13" id="KW-0732">Signal</keyword>
<keyword evidence="9" id="KW-1133">Transmembrane helix</keyword>
<evidence type="ECO:0000256" key="4">
    <source>
        <dbReference type="ARBA" id="ARBA00022670"/>
    </source>
</evidence>
<keyword evidence="4 13" id="KW-0645">Protease</keyword>
<dbReference type="AlphaFoldDB" id="A0A3S3PR03"/>
<keyword evidence="14" id="KW-0175">Coiled coil</keyword>
<organism evidence="17 18">
    <name type="scientific">Dinothrombium tinctorium</name>
    <dbReference type="NCBI Taxonomy" id="1965070"/>
    <lineage>
        <taxon>Eukaryota</taxon>
        <taxon>Metazoa</taxon>
        <taxon>Ecdysozoa</taxon>
        <taxon>Arthropoda</taxon>
        <taxon>Chelicerata</taxon>
        <taxon>Arachnida</taxon>
        <taxon>Acari</taxon>
        <taxon>Acariformes</taxon>
        <taxon>Trombidiformes</taxon>
        <taxon>Prostigmata</taxon>
        <taxon>Anystina</taxon>
        <taxon>Parasitengona</taxon>
        <taxon>Trombidioidea</taxon>
        <taxon>Trombidiidae</taxon>
        <taxon>Dinothrombium</taxon>
    </lineage>
</organism>
<dbReference type="GO" id="GO:0004222">
    <property type="term" value="F:metalloendopeptidase activity"/>
    <property type="evidence" value="ECO:0007669"/>
    <property type="project" value="UniProtKB-UniRule"/>
</dbReference>
<evidence type="ECO:0000256" key="6">
    <source>
        <dbReference type="ARBA" id="ARBA00022723"/>
    </source>
</evidence>
<dbReference type="EMBL" id="NCKU01000626">
    <property type="protein sequence ID" value="RWS14760.1"/>
    <property type="molecule type" value="Genomic_DNA"/>
</dbReference>
<sequence>MMNKFKQEQESNAKLKNDMTKLKETYEQQLAIRKKSNELHLNTPSITPIPYESNQNGESIAQMQAEALERLQALQEQMVGGEKVNDQELKDKLAKKKKIAEKKINAIAKALQQYDDDDQLLIKAYGDITEELRAKTLLLKRAKKKIISLEREVNDLQSEFETERTDYLESIRRQDQQLKLLSQILEKVQPCLRRDCNYANIDKIKAEAVWDEDLQKWRIPDLVITVTKLPPAGGVNPGGRESTRDTSTVFKSVSPNKISPEVRVEEMNENEIIPSGDRLLQKLEKGEQENLAATYFKPRRREQLLNHVHKVKTSKFQSNIHAKPFAAHSKKEKSACSQKHLASFMWKIKRHPNPTSYLFGTIHVPYTLVWDSIPLHIKRAFERSDCVFFELDLLDPYTITALSSCQILPNDKKLIDVLPIDLYRRLKRHLDYVRTMLPKWLTADQRGKGLYAEYLFNAITGNWERKRPVWIMLMVNSLTESDIRSRGIPVLDLYLAQEAQRMNKKTGAVEKVEEQCVPMNDLSNVQVMFALNKTLSQHEKIRLGLMRPSYTTQDLIRHYNCGNLNTVIFNQDTSQVPSLLHSSLEESAKDKESIQRLEEYFRNELVIKRNMKMGKKVIEILDSDMERSYFFAFGAGHFIGRNSIIDVLRAAGFEVERVTEMNINRNARNSSASMTSTKSQKRKACGSYPCSSVALSQMQLRNNHQYLNAQYSSSNDNDGDKYGEDISRVRGDDLPSIDSENNKVNYRNGNQNARTSKNYYNDVSFISASRSTTRATYSTSNTRRSQQHSFRKKFNDLWVRLEAVTEK</sequence>
<dbReference type="EMBL" id="NCKU01000678">
    <property type="protein sequence ID" value="RWS14582.1"/>
    <property type="molecule type" value="Genomic_DNA"/>
</dbReference>
<keyword evidence="10 13" id="KW-0482">Metalloprotease</keyword>
<comment type="cofactor">
    <cofactor evidence="13">
        <name>Mn(2+)</name>
        <dbReference type="ChEBI" id="CHEBI:29035"/>
    </cofactor>
    <cofactor evidence="13">
        <name>Co(2+)</name>
        <dbReference type="ChEBI" id="CHEBI:48828"/>
    </cofactor>
    <text evidence="13">Divalent metal cations. Mn(2+) or Co(2+).</text>
</comment>
<reference evidence="17 18" key="1">
    <citation type="journal article" date="2018" name="Gigascience">
        <title>Genomes of trombidid mites reveal novel predicted allergens and laterally-transferred genes associated with secondary metabolism.</title>
        <authorList>
            <person name="Dong X."/>
            <person name="Chaisiri K."/>
            <person name="Xia D."/>
            <person name="Armstrong S.D."/>
            <person name="Fang Y."/>
            <person name="Donnelly M.J."/>
            <person name="Kadowaki T."/>
            <person name="McGarry J.W."/>
            <person name="Darby A.C."/>
            <person name="Makepeace B.L."/>
        </authorList>
    </citation>
    <scope>NUCLEOTIDE SEQUENCE [LARGE SCALE GENOMIC DNA]</scope>
    <source>
        <strain evidence="17">UoL-WK</strain>
    </source>
</reference>
<dbReference type="EC" id="3.4.-.-" evidence="13"/>
<dbReference type="PANTHER" id="PTHR31120:SF6">
    <property type="entry name" value="METALLOPROTEASE TIKI HOMOLOG"/>
    <property type="match status" value="1"/>
</dbReference>
<evidence type="ECO:0000256" key="2">
    <source>
        <dbReference type="ARBA" id="ARBA00004479"/>
    </source>
</evidence>
<keyword evidence="13" id="KW-0879">Wnt signaling pathway</keyword>
<feature type="region of interest" description="Disordered" evidence="15">
    <location>
        <begin position="709"/>
        <end position="755"/>
    </location>
</feature>
<keyword evidence="13" id="KW-1003">Cell membrane</keyword>
<dbReference type="InterPro" id="IPR040230">
    <property type="entry name" value="TIKI1/2-like"/>
</dbReference>
<feature type="compositionally biased region" description="Polar residues" evidence="15">
    <location>
        <begin position="738"/>
        <end position="755"/>
    </location>
</feature>
<dbReference type="PANTHER" id="PTHR31120">
    <property type="entry name" value="METALLOPROTEASE TIKI"/>
    <property type="match status" value="1"/>
</dbReference>